<feature type="transmembrane region" description="Helical" evidence="1">
    <location>
        <begin position="176"/>
        <end position="196"/>
    </location>
</feature>
<feature type="transmembrane region" description="Helical" evidence="1">
    <location>
        <begin position="37"/>
        <end position="57"/>
    </location>
</feature>
<sequence length="229" mass="25166">MGALSTIYRLVALPLLTTWTLTALSFAALDVVNTQRSLIEPIASISLLTYLVCRLLIVSQPTPQNENESSIAHILTTAHRKSPLNGLISLLFAISWLYELLFKAVWLFFVTVFGGVFATALYTDAFVETNDGSTESESMYDDHTEAETTALAEFDEIRAKTGVDPGAIIKMIPPKLLIYVVALLWLNLATLGVYILRHAWRSLRVVLGARRVEVVQDIKRAAAAAGETA</sequence>
<organism evidence="2 3">
    <name type="scientific">Aspergillus calidoustus</name>
    <dbReference type="NCBI Taxonomy" id="454130"/>
    <lineage>
        <taxon>Eukaryota</taxon>
        <taxon>Fungi</taxon>
        <taxon>Dikarya</taxon>
        <taxon>Ascomycota</taxon>
        <taxon>Pezizomycotina</taxon>
        <taxon>Eurotiomycetes</taxon>
        <taxon>Eurotiomycetidae</taxon>
        <taxon>Eurotiales</taxon>
        <taxon>Aspergillaceae</taxon>
        <taxon>Aspergillus</taxon>
        <taxon>Aspergillus subgen. Nidulantes</taxon>
    </lineage>
</organism>
<keyword evidence="3" id="KW-1185">Reference proteome</keyword>
<gene>
    <name evidence="2" type="ORF">ASPCAL14919</name>
</gene>
<evidence type="ECO:0000313" key="3">
    <source>
        <dbReference type="Proteomes" id="UP000054771"/>
    </source>
</evidence>
<feature type="transmembrane region" description="Helical" evidence="1">
    <location>
        <begin position="104"/>
        <end position="123"/>
    </location>
</feature>
<proteinExistence type="predicted"/>
<dbReference type="OMA" id="CCTWLYE"/>
<name>A0A0U5GP83_ASPCI</name>
<dbReference type="OrthoDB" id="4496655at2759"/>
<accession>A0A0U5GP83</accession>
<keyword evidence="1" id="KW-0472">Membrane</keyword>
<reference evidence="3" key="1">
    <citation type="journal article" date="2016" name="Genome Announc.">
        <title>Draft genome sequences of fungus Aspergillus calidoustus.</title>
        <authorList>
            <person name="Horn F."/>
            <person name="Linde J."/>
            <person name="Mattern D.J."/>
            <person name="Walther G."/>
            <person name="Guthke R."/>
            <person name="Scherlach K."/>
            <person name="Martin K."/>
            <person name="Brakhage A.A."/>
            <person name="Petzke L."/>
            <person name="Valiante V."/>
        </authorList>
    </citation>
    <scope>NUCLEOTIDE SEQUENCE [LARGE SCALE GENOMIC DNA]</scope>
    <source>
        <strain evidence="3">SF006504</strain>
    </source>
</reference>
<dbReference type="EMBL" id="CDMC01000032">
    <property type="protein sequence ID" value="CEL11823.1"/>
    <property type="molecule type" value="Genomic_DNA"/>
</dbReference>
<dbReference type="AlphaFoldDB" id="A0A0U5GP83"/>
<evidence type="ECO:0000313" key="2">
    <source>
        <dbReference type="EMBL" id="CEL11823.1"/>
    </source>
</evidence>
<dbReference type="Proteomes" id="UP000054771">
    <property type="component" value="Unassembled WGS sequence"/>
</dbReference>
<keyword evidence="1" id="KW-1133">Transmembrane helix</keyword>
<protein>
    <submittedName>
        <fullName evidence="2">Uncharacterized protein</fullName>
    </submittedName>
</protein>
<keyword evidence="1" id="KW-0812">Transmembrane</keyword>
<evidence type="ECO:0000256" key="1">
    <source>
        <dbReference type="SAM" id="Phobius"/>
    </source>
</evidence>